<keyword evidence="1 2" id="KW-0732">Signal</keyword>
<dbReference type="Proteomes" id="UP000813463">
    <property type="component" value="Chromosome 6"/>
</dbReference>
<reference evidence="4" key="1">
    <citation type="journal article" date="2021" name="Nat. Commun.">
        <title>Genomic analyses provide insights into spinach domestication and the genetic basis of agronomic traits.</title>
        <authorList>
            <person name="Cai X."/>
            <person name="Sun X."/>
            <person name="Xu C."/>
            <person name="Sun H."/>
            <person name="Wang X."/>
            <person name="Ge C."/>
            <person name="Zhang Z."/>
            <person name="Wang Q."/>
            <person name="Fei Z."/>
            <person name="Jiao C."/>
            <person name="Wang Q."/>
        </authorList>
    </citation>
    <scope>NUCLEOTIDE SEQUENCE [LARGE SCALE GENOMIC DNA]</scope>
    <source>
        <strain evidence="4">cv. Varoflay</strain>
    </source>
</reference>
<evidence type="ECO:0000313" key="5">
    <source>
        <dbReference type="RefSeq" id="XP_056687366.1"/>
    </source>
</evidence>
<dbReference type="PANTHER" id="PTHR31044:SF52">
    <property type="entry name" value="OS01G0631500 PROTEIN"/>
    <property type="match status" value="1"/>
</dbReference>
<evidence type="ECO:0000256" key="2">
    <source>
        <dbReference type="SAM" id="SignalP"/>
    </source>
</evidence>
<protein>
    <submittedName>
        <fullName evidence="5">Glucan endo-1,3-beta-glucosidase 4-like</fullName>
    </submittedName>
</protein>
<dbReference type="Pfam" id="PF07983">
    <property type="entry name" value="X8"/>
    <property type="match status" value="1"/>
</dbReference>
<feature type="signal peptide" evidence="2">
    <location>
        <begin position="1"/>
        <end position="23"/>
    </location>
</feature>
<gene>
    <name evidence="5" type="primary">LOC130462653</name>
</gene>
<dbReference type="GeneID" id="130462653"/>
<dbReference type="PANTHER" id="PTHR31044">
    <property type="entry name" value="BETA-1,3 GLUCANASE"/>
    <property type="match status" value="1"/>
</dbReference>
<organism evidence="4 5">
    <name type="scientific">Spinacia oleracea</name>
    <name type="common">Spinach</name>
    <dbReference type="NCBI Taxonomy" id="3562"/>
    <lineage>
        <taxon>Eukaryota</taxon>
        <taxon>Viridiplantae</taxon>
        <taxon>Streptophyta</taxon>
        <taxon>Embryophyta</taxon>
        <taxon>Tracheophyta</taxon>
        <taxon>Spermatophyta</taxon>
        <taxon>Magnoliopsida</taxon>
        <taxon>eudicotyledons</taxon>
        <taxon>Gunneridae</taxon>
        <taxon>Pentapetalae</taxon>
        <taxon>Caryophyllales</taxon>
        <taxon>Chenopodiaceae</taxon>
        <taxon>Chenopodioideae</taxon>
        <taxon>Anserineae</taxon>
        <taxon>Spinacia</taxon>
    </lineage>
</organism>
<evidence type="ECO:0000313" key="4">
    <source>
        <dbReference type="Proteomes" id="UP000813463"/>
    </source>
</evidence>
<dbReference type="InterPro" id="IPR012946">
    <property type="entry name" value="X8"/>
</dbReference>
<dbReference type="SMART" id="SM00768">
    <property type="entry name" value="X8"/>
    <property type="match status" value="1"/>
</dbReference>
<proteinExistence type="predicted"/>
<name>A0ABM3QVH6_SPIOL</name>
<dbReference type="Gene3D" id="1.20.58.1040">
    <property type="match status" value="1"/>
</dbReference>
<feature type="domain" description="X8" evidence="3">
    <location>
        <begin position="31"/>
        <end position="115"/>
    </location>
</feature>
<evidence type="ECO:0000259" key="3">
    <source>
        <dbReference type="SMART" id="SM00768"/>
    </source>
</evidence>
<sequence>MACASAITLFSCLLLFFLLFADGEQTKLCPPWCVSRLDASNERIKISLDWICKNGADCGPISPGGPCYVQGDIKAMASYAFNYYFQMTRVSGGFCDYGEVAVLSTKDPSHGACKFTCTPY</sequence>
<feature type="chain" id="PRO_5045742812" evidence="2">
    <location>
        <begin position="24"/>
        <end position="120"/>
    </location>
</feature>
<keyword evidence="4" id="KW-1185">Reference proteome</keyword>
<dbReference type="RefSeq" id="XP_056687366.1">
    <property type="nucleotide sequence ID" value="XM_056831388.1"/>
</dbReference>
<reference evidence="5" key="2">
    <citation type="submission" date="2025-08" db="UniProtKB">
        <authorList>
            <consortium name="RefSeq"/>
        </authorList>
    </citation>
    <scope>IDENTIFICATION</scope>
    <source>
        <tissue evidence="5">Leaf</tissue>
    </source>
</reference>
<accession>A0ABM3QVH6</accession>
<evidence type="ECO:0000256" key="1">
    <source>
        <dbReference type="ARBA" id="ARBA00022729"/>
    </source>
</evidence>
<dbReference type="InterPro" id="IPR044788">
    <property type="entry name" value="X8_dom_prot"/>
</dbReference>